<dbReference type="PANTHER" id="PTHR43130:SF3">
    <property type="entry name" value="HTH-TYPE TRANSCRIPTIONAL REGULATOR RV1931C"/>
    <property type="match status" value="1"/>
</dbReference>
<keyword evidence="3" id="KW-0804">Transcription</keyword>
<dbReference type="PANTHER" id="PTHR43130">
    <property type="entry name" value="ARAC-FAMILY TRANSCRIPTIONAL REGULATOR"/>
    <property type="match status" value="1"/>
</dbReference>
<keyword evidence="2" id="KW-0238">DNA-binding</keyword>
<dbReference type="Pfam" id="PF01965">
    <property type="entry name" value="DJ-1_PfpI"/>
    <property type="match status" value="1"/>
</dbReference>
<dbReference type="Gene3D" id="3.40.50.880">
    <property type="match status" value="1"/>
</dbReference>
<keyword evidence="1" id="KW-0805">Transcription regulation</keyword>
<dbReference type="InterPro" id="IPR020449">
    <property type="entry name" value="Tscrpt_reg_AraC-type_HTH"/>
</dbReference>
<gene>
    <name evidence="5" type="ORF">DI551_10975</name>
</gene>
<dbReference type="SUPFAM" id="SSF46689">
    <property type="entry name" value="Homeodomain-like"/>
    <property type="match status" value="2"/>
</dbReference>
<evidence type="ECO:0000256" key="3">
    <source>
        <dbReference type="ARBA" id="ARBA00023163"/>
    </source>
</evidence>
<dbReference type="InterPro" id="IPR002818">
    <property type="entry name" value="DJ-1/PfpI"/>
</dbReference>
<dbReference type="InterPro" id="IPR052158">
    <property type="entry name" value="INH-QAR"/>
</dbReference>
<evidence type="ECO:0000313" key="6">
    <source>
        <dbReference type="Proteomes" id="UP000249417"/>
    </source>
</evidence>
<dbReference type="GO" id="GO:0043565">
    <property type="term" value="F:sequence-specific DNA binding"/>
    <property type="evidence" value="ECO:0007669"/>
    <property type="project" value="InterPro"/>
</dbReference>
<dbReference type="SMART" id="SM00342">
    <property type="entry name" value="HTH_ARAC"/>
    <property type="match status" value="1"/>
</dbReference>
<evidence type="ECO:0000256" key="1">
    <source>
        <dbReference type="ARBA" id="ARBA00023015"/>
    </source>
</evidence>
<dbReference type="SUPFAM" id="SSF52317">
    <property type="entry name" value="Class I glutamine amidotransferase-like"/>
    <property type="match status" value="1"/>
</dbReference>
<reference evidence="5 6" key="1">
    <citation type="submission" date="2017-08" db="EMBL/GenBank/DDBJ databases">
        <title>Infants hospitalized years apart are colonized by the same room-sourced microbial strains.</title>
        <authorList>
            <person name="Brooks B."/>
            <person name="Olm M.R."/>
            <person name="Firek B.A."/>
            <person name="Baker R."/>
            <person name="Thomas B.C."/>
            <person name="Morowitz M.J."/>
            <person name="Banfield J.F."/>
        </authorList>
    </citation>
    <scope>NUCLEOTIDE SEQUENCE [LARGE SCALE GENOMIC DNA]</scope>
    <source>
        <strain evidence="5">S2_005_002_R2_29</strain>
    </source>
</reference>
<dbReference type="Gene3D" id="1.10.10.60">
    <property type="entry name" value="Homeodomain-like"/>
    <property type="match status" value="2"/>
</dbReference>
<feature type="domain" description="HTH araC/xylS-type" evidence="4">
    <location>
        <begin position="200"/>
        <end position="298"/>
    </location>
</feature>
<proteinExistence type="predicted"/>
<dbReference type="GO" id="GO:0003700">
    <property type="term" value="F:DNA-binding transcription factor activity"/>
    <property type="evidence" value="ECO:0007669"/>
    <property type="project" value="InterPro"/>
</dbReference>
<comment type="caution">
    <text evidence="5">The sequence shown here is derived from an EMBL/GenBank/DDBJ whole genome shotgun (WGS) entry which is preliminary data.</text>
</comment>
<dbReference type="PRINTS" id="PR00032">
    <property type="entry name" value="HTHARAC"/>
</dbReference>
<evidence type="ECO:0000313" key="5">
    <source>
        <dbReference type="EMBL" id="PZQ44012.1"/>
    </source>
</evidence>
<evidence type="ECO:0000259" key="4">
    <source>
        <dbReference type="PROSITE" id="PS01124"/>
    </source>
</evidence>
<dbReference type="CDD" id="cd03138">
    <property type="entry name" value="GATase1_AraC_2"/>
    <property type="match status" value="1"/>
</dbReference>
<dbReference type="PROSITE" id="PS01124">
    <property type="entry name" value="HTH_ARAC_FAMILY_2"/>
    <property type="match status" value="1"/>
</dbReference>
<dbReference type="Pfam" id="PF12833">
    <property type="entry name" value="HTH_18"/>
    <property type="match status" value="1"/>
</dbReference>
<organism evidence="5 6">
    <name type="scientific">Micavibrio aeruginosavorus</name>
    <dbReference type="NCBI Taxonomy" id="349221"/>
    <lineage>
        <taxon>Bacteria</taxon>
        <taxon>Pseudomonadati</taxon>
        <taxon>Bdellovibrionota</taxon>
        <taxon>Bdellovibrionia</taxon>
        <taxon>Bdellovibrionales</taxon>
        <taxon>Pseudobdellovibrionaceae</taxon>
        <taxon>Micavibrio</taxon>
    </lineage>
</organism>
<evidence type="ECO:0000256" key="2">
    <source>
        <dbReference type="ARBA" id="ARBA00023125"/>
    </source>
</evidence>
<protein>
    <submittedName>
        <fullName evidence="5">AraC family transcriptional regulator</fullName>
    </submittedName>
</protein>
<dbReference type="AlphaFoldDB" id="A0A2W5MS04"/>
<dbReference type="InterPro" id="IPR009057">
    <property type="entry name" value="Homeodomain-like_sf"/>
</dbReference>
<sequence>MVSAIYGLSDLFRISNQIATGHGVNKQIRVSQWQAKDDGILKSADTHPELPNDPHHIILPPSMVMPAPEQARPVSRWLNDLHTRGTTVCSVCAGSFVLAEAGLLEGRTSTTHWSFAKDMQARYPNVKVDADRMIIDDGDIITAGGIMAWTDLGLKLVHRIMGPTIMLDTARFLLVDPSGREQRFYSNFSPQLHHGDTAILKVQHWLQANGAKHVGVMDMAHEAGMEERTFLRRFLKATGLKPTEYAQQVRVGKAREMLEFTMQNVDQIAWAVGYEDPGAFRKVFHKVMGLTPGDYRARFGMGA</sequence>
<accession>A0A2W5MS04</accession>
<name>A0A2W5MS04_9BACT</name>
<dbReference type="InterPro" id="IPR029062">
    <property type="entry name" value="Class_I_gatase-like"/>
</dbReference>
<dbReference type="EMBL" id="QFQB01000115">
    <property type="protein sequence ID" value="PZQ44012.1"/>
    <property type="molecule type" value="Genomic_DNA"/>
</dbReference>
<dbReference type="InterPro" id="IPR018060">
    <property type="entry name" value="HTH_AraC"/>
</dbReference>
<dbReference type="Proteomes" id="UP000249417">
    <property type="component" value="Unassembled WGS sequence"/>
</dbReference>